<dbReference type="SUPFAM" id="SSF103473">
    <property type="entry name" value="MFS general substrate transporter"/>
    <property type="match status" value="1"/>
</dbReference>
<dbReference type="PANTHER" id="PTHR23517:SF2">
    <property type="entry name" value="MULTIDRUG RESISTANCE PROTEIN MDTH"/>
    <property type="match status" value="1"/>
</dbReference>
<dbReference type="Proteomes" id="UP001139450">
    <property type="component" value="Unassembled WGS sequence"/>
</dbReference>
<accession>A0A9X1X3R4</accession>
<dbReference type="InterPro" id="IPR020846">
    <property type="entry name" value="MFS_dom"/>
</dbReference>
<dbReference type="PANTHER" id="PTHR23517">
    <property type="entry name" value="RESISTANCE PROTEIN MDTM, PUTATIVE-RELATED-RELATED"/>
    <property type="match status" value="1"/>
</dbReference>
<organism evidence="9 10">
    <name type="scientific">Mucilaginibacter straminoryzae</name>
    <dbReference type="NCBI Taxonomy" id="2932774"/>
    <lineage>
        <taxon>Bacteria</taxon>
        <taxon>Pseudomonadati</taxon>
        <taxon>Bacteroidota</taxon>
        <taxon>Sphingobacteriia</taxon>
        <taxon>Sphingobacteriales</taxon>
        <taxon>Sphingobacteriaceae</taxon>
        <taxon>Mucilaginibacter</taxon>
    </lineage>
</organism>
<comment type="subcellular location">
    <subcellularLocation>
        <location evidence="1">Cell membrane</location>
        <topology evidence="1">Multi-pass membrane protein</topology>
    </subcellularLocation>
</comment>
<feature type="transmembrane region" description="Helical" evidence="7">
    <location>
        <begin position="343"/>
        <end position="367"/>
    </location>
</feature>
<dbReference type="InterPro" id="IPR036259">
    <property type="entry name" value="MFS_trans_sf"/>
</dbReference>
<dbReference type="Pfam" id="PF07690">
    <property type="entry name" value="MFS_1"/>
    <property type="match status" value="1"/>
</dbReference>
<evidence type="ECO:0000256" key="2">
    <source>
        <dbReference type="ARBA" id="ARBA00022448"/>
    </source>
</evidence>
<feature type="transmembrane region" description="Helical" evidence="7">
    <location>
        <begin position="373"/>
        <end position="392"/>
    </location>
</feature>
<feature type="domain" description="Major facilitator superfamily (MFS) profile" evidence="8">
    <location>
        <begin position="17"/>
        <end position="396"/>
    </location>
</feature>
<dbReference type="PROSITE" id="PS50850">
    <property type="entry name" value="MFS"/>
    <property type="match status" value="1"/>
</dbReference>
<comment type="caution">
    <text evidence="9">The sequence shown here is derived from an EMBL/GenBank/DDBJ whole genome shotgun (WGS) entry which is preliminary data.</text>
</comment>
<evidence type="ECO:0000256" key="6">
    <source>
        <dbReference type="ARBA" id="ARBA00023136"/>
    </source>
</evidence>
<evidence type="ECO:0000256" key="1">
    <source>
        <dbReference type="ARBA" id="ARBA00004651"/>
    </source>
</evidence>
<dbReference type="Gene3D" id="1.20.1250.20">
    <property type="entry name" value="MFS general substrate transporter like domains"/>
    <property type="match status" value="1"/>
</dbReference>
<keyword evidence="2" id="KW-0813">Transport</keyword>
<keyword evidence="4 7" id="KW-0812">Transmembrane</keyword>
<gene>
    <name evidence="9" type="ORF">MUY27_05135</name>
</gene>
<evidence type="ECO:0000256" key="4">
    <source>
        <dbReference type="ARBA" id="ARBA00022692"/>
    </source>
</evidence>
<evidence type="ECO:0000256" key="5">
    <source>
        <dbReference type="ARBA" id="ARBA00022989"/>
    </source>
</evidence>
<dbReference type="AlphaFoldDB" id="A0A9X1X3R4"/>
<feature type="transmembrane region" description="Helical" evidence="7">
    <location>
        <begin position="142"/>
        <end position="164"/>
    </location>
</feature>
<keyword evidence="10" id="KW-1185">Reference proteome</keyword>
<feature type="transmembrane region" description="Helical" evidence="7">
    <location>
        <begin position="53"/>
        <end position="71"/>
    </location>
</feature>
<evidence type="ECO:0000256" key="7">
    <source>
        <dbReference type="SAM" id="Phobius"/>
    </source>
</evidence>
<feature type="transmembrane region" description="Helical" evidence="7">
    <location>
        <begin position="251"/>
        <end position="271"/>
    </location>
</feature>
<keyword evidence="3" id="KW-1003">Cell membrane</keyword>
<evidence type="ECO:0000256" key="3">
    <source>
        <dbReference type="ARBA" id="ARBA00022475"/>
    </source>
</evidence>
<dbReference type="GO" id="GO:0005886">
    <property type="term" value="C:plasma membrane"/>
    <property type="evidence" value="ECO:0007669"/>
    <property type="project" value="UniProtKB-SubCell"/>
</dbReference>
<name>A0A9X1X3R4_9SPHI</name>
<feature type="transmembrane region" description="Helical" evidence="7">
    <location>
        <begin position="309"/>
        <end position="331"/>
    </location>
</feature>
<feature type="transmembrane region" description="Helical" evidence="7">
    <location>
        <begin position="283"/>
        <end position="303"/>
    </location>
</feature>
<evidence type="ECO:0000313" key="10">
    <source>
        <dbReference type="Proteomes" id="UP001139450"/>
    </source>
</evidence>
<sequence length="411" mass="45975">MNPITLYRKAYSGLSRNSWLLTLVVFINRSGTMVLPFMTIYCTQALHFSIRQAGVVMAMFGLGSITGAFIGGKITDRYGFYDVQIGSLLSAGLLFILLGYQTHFYAICACTFILSLCNDAFRPANSTAIAHYSSPENKTRSYSLNRLAVNLGWSFGGAIGGFLAAHNYHLLFWVDGCTNLLSGVMLMILMPRANAKRNLTQRHHTAQSSPYKDGVYMLFILFVVLFAFCFFQIFTLQPVFYKTEWHLTEQLIGGLMALNGFLVAFVEMVLIHNLEGRRHPMQYICFGIFLTAIGLTLVNWMPAMALTGVMSIILVSFGEMFSMPFMNAFWISRTNEHNRGQYAALYTIAWSTAQVLAPALGSQIIAFAGYQSLWWTLGAICLLSIAGFYGLYQKRLKTVKVAPEMLLPETK</sequence>
<feature type="transmembrane region" description="Helical" evidence="7">
    <location>
        <begin position="20"/>
        <end position="41"/>
    </location>
</feature>
<proteinExistence type="predicted"/>
<evidence type="ECO:0000259" key="8">
    <source>
        <dbReference type="PROSITE" id="PS50850"/>
    </source>
</evidence>
<dbReference type="CDD" id="cd17329">
    <property type="entry name" value="MFS_MdtH_MDR_like"/>
    <property type="match status" value="1"/>
</dbReference>
<reference evidence="9" key="1">
    <citation type="submission" date="2022-04" db="EMBL/GenBank/DDBJ databases">
        <title>Mucilaginibacter sp. RS28 isolated from freshwater.</title>
        <authorList>
            <person name="Ko S.-R."/>
        </authorList>
    </citation>
    <scope>NUCLEOTIDE SEQUENCE</scope>
    <source>
        <strain evidence="9">RS28</strain>
    </source>
</reference>
<feature type="transmembrane region" description="Helical" evidence="7">
    <location>
        <begin position="170"/>
        <end position="193"/>
    </location>
</feature>
<keyword evidence="5 7" id="KW-1133">Transmembrane helix</keyword>
<dbReference type="RefSeq" id="WP_245128917.1">
    <property type="nucleotide sequence ID" value="NZ_JALJEJ010000002.1"/>
</dbReference>
<feature type="transmembrane region" description="Helical" evidence="7">
    <location>
        <begin position="78"/>
        <end position="98"/>
    </location>
</feature>
<feature type="transmembrane region" description="Helical" evidence="7">
    <location>
        <begin position="214"/>
        <end position="239"/>
    </location>
</feature>
<keyword evidence="6 7" id="KW-0472">Membrane</keyword>
<dbReference type="InterPro" id="IPR050171">
    <property type="entry name" value="MFS_Transporters"/>
</dbReference>
<dbReference type="GO" id="GO:0022857">
    <property type="term" value="F:transmembrane transporter activity"/>
    <property type="evidence" value="ECO:0007669"/>
    <property type="project" value="InterPro"/>
</dbReference>
<dbReference type="EMBL" id="JALJEJ010000002">
    <property type="protein sequence ID" value="MCJ8209083.1"/>
    <property type="molecule type" value="Genomic_DNA"/>
</dbReference>
<dbReference type="InterPro" id="IPR011701">
    <property type="entry name" value="MFS"/>
</dbReference>
<evidence type="ECO:0000313" key="9">
    <source>
        <dbReference type="EMBL" id="MCJ8209083.1"/>
    </source>
</evidence>
<protein>
    <submittedName>
        <fullName evidence="9">MFS transporter</fullName>
    </submittedName>
</protein>